<reference evidence="1" key="1">
    <citation type="submission" date="2009-09" db="EMBL/GenBank/DDBJ databases">
        <authorList>
            <person name="Weinstock G."/>
            <person name="Sodergren E."/>
            <person name="Clifton S."/>
            <person name="Fulton L."/>
            <person name="Fulton B."/>
            <person name="Courtney L."/>
            <person name="Fronick C."/>
            <person name="Harrison M."/>
            <person name="Strong C."/>
            <person name="Farmer C."/>
            <person name="Delahaunty K."/>
            <person name="Markovic C."/>
            <person name="Hall O."/>
            <person name="Minx P."/>
            <person name="Tomlinson C."/>
            <person name="Mitreva M."/>
            <person name="Nelson J."/>
            <person name="Hou S."/>
            <person name="Wollam A."/>
            <person name="Pepin K.H."/>
            <person name="Johnson M."/>
            <person name="Bhonagiri V."/>
            <person name="Nash W.E."/>
            <person name="Warren W."/>
            <person name="Chinwalla A."/>
            <person name="Mardis E.R."/>
            <person name="Wilson R.K."/>
        </authorList>
    </citation>
    <scope>NUCLEOTIDE SEQUENCE [LARGE SCALE GENOMIC DNA]</scope>
    <source>
        <strain evidence="1">DSM 20583</strain>
    </source>
</reference>
<keyword evidence="2" id="KW-1185">Reference proteome</keyword>
<name>C9L9J4_BLAHA</name>
<dbReference type="EMBL" id="ABYU02000027">
    <property type="protein sequence ID" value="EEX21340.1"/>
    <property type="molecule type" value="Genomic_DNA"/>
</dbReference>
<organism evidence="1 2">
    <name type="scientific">Blautia hansenii DSM 20583</name>
    <dbReference type="NCBI Taxonomy" id="537007"/>
    <lineage>
        <taxon>Bacteria</taxon>
        <taxon>Bacillati</taxon>
        <taxon>Bacillota</taxon>
        <taxon>Clostridia</taxon>
        <taxon>Lachnospirales</taxon>
        <taxon>Lachnospiraceae</taxon>
        <taxon>Blautia</taxon>
    </lineage>
</organism>
<accession>C9L9J4</accession>
<gene>
    <name evidence="1" type="ORF">BLAHAN_06077</name>
</gene>
<evidence type="ECO:0000313" key="1">
    <source>
        <dbReference type="EMBL" id="EEX21340.1"/>
    </source>
</evidence>
<dbReference type="AlphaFoldDB" id="C9L9J4"/>
<dbReference type="STRING" id="537007.BLAHAN_06077"/>
<proteinExistence type="predicted"/>
<dbReference type="HOGENOM" id="CLU_2680324_0_0_9"/>
<comment type="caution">
    <text evidence="1">The sequence shown here is derived from an EMBL/GenBank/DDBJ whole genome shotgun (WGS) entry which is preliminary data.</text>
</comment>
<dbReference type="Proteomes" id="UP000003755">
    <property type="component" value="Unassembled WGS sequence"/>
</dbReference>
<sequence length="74" mass="8715">MFAGDFLKSFISSFFLTCLNRRLQYTFKNLSAFFFFTANKSIEISLDMLLDFQTRSDTATDVLDYRKYNALKLL</sequence>
<protein>
    <submittedName>
        <fullName evidence="1">Uncharacterized protein</fullName>
    </submittedName>
</protein>
<evidence type="ECO:0000313" key="2">
    <source>
        <dbReference type="Proteomes" id="UP000003755"/>
    </source>
</evidence>